<dbReference type="PANTHER" id="PTHR12992:SF45">
    <property type="entry name" value="NUDIX HYDROLASE DOMAIN-CONTAINING PROTEIN"/>
    <property type="match status" value="1"/>
</dbReference>
<dbReference type="InterPro" id="IPR015797">
    <property type="entry name" value="NUDIX_hydrolase-like_dom_sf"/>
</dbReference>
<dbReference type="CDD" id="cd03426">
    <property type="entry name" value="NUDIX_CoAse_Nudt7"/>
    <property type="match status" value="1"/>
</dbReference>
<dbReference type="KEGG" id="more:E1B28_009061"/>
<feature type="domain" description="Nudix hydrolase" evidence="1">
    <location>
        <begin position="39"/>
        <end position="177"/>
    </location>
</feature>
<evidence type="ECO:0000313" key="2">
    <source>
        <dbReference type="EMBL" id="KAG7092733.1"/>
    </source>
</evidence>
<dbReference type="GeneID" id="66078137"/>
<keyword evidence="3" id="KW-1185">Reference proteome</keyword>
<protein>
    <recommendedName>
        <fullName evidence="1">Nudix hydrolase domain-containing protein</fullName>
    </recommendedName>
</protein>
<dbReference type="OrthoDB" id="10260614at2759"/>
<reference evidence="2" key="1">
    <citation type="journal article" date="2021" name="Genome Biol. Evol.">
        <title>The assembled and annotated genome of the fairy-ring fungus Marasmius oreades.</title>
        <authorList>
            <person name="Hiltunen M."/>
            <person name="Ament-Velasquez S.L."/>
            <person name="Johannesson H."/>
        </authorList>
    </citation>
    <scope>NUCLEOTIDE SEQUENCE</scope>
    <source>
        <strain evidence="2">03SP1</strain>
    </source>
</reference>
<dbReference type="SUPFAM" id="SSF55811">
    <property type="entry name" value="Nudix"/>
    <property type="match status" value="1"/>
</dbReference>
<comment type="caution">
    <text evidence="2">The sequence shown here is derived from an EMBL/GenBank/DDBJ whole genome shotgun (WGS) entry which is preliminary data.</text>
</comment>
<gene>
    <name evidence="2" type="ORF">E1B28_009061</name>
</gene>
<dbReference type="Proteomes" id="UP001049176">
    <property type="component" value="Chromosome 5"/>
</dbReference>
<accession>A0A9P7USR7</accession>
<proteinExistence type="predicted"/>
<dbReference type="RefSeq" id="XP_043009203.1">
    <property type="nucleotide sequence ID" value="XM_043153918.1"/>
</dbReference>
<dbReference type="EMBL" id="CM032185">
    <property type="protein sequence ID" value="KAG7092733.1"/>
    <property type="molecule type" value="Genomic_DNA"/>
</dbReference>
<dbReference type="GO" id="GO:0015938">
    <property type="term" value="P:coenzyme A catabolic process"/>
    <property type="evidence" value="ECO:0007669"/>
    <property type="project" value="TreeGrafter"/>
</dbReference>
<organism evidence="2 3">
    <name type="scientific">Marasmius oreades</name>
    <name type="common">fairy-ring Marasmius</name>
    <dbReference type="NCBI Taxonomy" id="181124"/>
    <lineage>
        <taxon>Eukaryota</taxon>
        <taxon>Fungi</taxon>
        <taxon>Dikarya</taxon>
        <taxon>Basidiomycota</taxon>
        <taxon>Agaricomycotina</taxon>
        <taxon>Agaricomycetes</taxon>
        <taxon>Agaricomycetidae</taxon>
        <taxon>Agaricales</taxon>
        <taxon>Marasmiineae</taxon>
        <taxon>Marasmiaceae</taxon>
        <taxon>Marasmius</taxon>
    </lineage>
</organism>
<dbReference type="InterPro" id="IPR000086">
    <property type="entry name" value="NUDIX_hydrolase_dom"/>
</dbReference>
<dbReference type="PROSITE" id="PS51462">
    <property type="entry name" value="NUDIX"/>
    <property type="match status" value="1"/>
</dbReference>
<dbReference type="Gene3D" id="3.90.79.10">
    <property type="entry name" value="Nucleoside Triphosphate Pyrophosphohydrolase"/>
    <property type="match status" value="1"/>
</dbReference>
<dbReference type="AlphaFoldDB" id="A0A9P7USR7"/>
<sequence>MQPLPIAILQGLTEENRIYISRLLQHGFASPDLSPHPINRRASVLALIYEQEGTLRVLLTTRSKQLRTHAGQTALPGGRVDAVDRDVVEAAFREANEEVALPLNCPSIYTLCVLEPFFSLHMLVVTPVIALLTDNSVLDKLKASEDEVSRIFSHPLKAFLDPSVVKYDALAPPGSQDWIYEPELHHTSDSAHGKLKVYRNHRFRSVGSPIKGLTSDILIKVAEIAYEQTPQYERYAPGQIYGYDALAKFVETVAS</sequence>
<evidence type="ECO:0000313" key="3">
    <source>
        <dbReference type="Proteomes" id="UP001049176"/>
    </source>
</evidence>
<dbReference type="Pfam" id="PF00293">
    <property type="entry name" value="NUDIX"/>
    <property type="match status" value="1"/>
</dbReference>
<name>A0A9P7USR7_9AGAR</name>
<dbReference type="GO" id="GO:0010945">
    <property type="term" value="F:coenzyme A diphosphatase activity"/>
    <property type="evidence" value="ECO:0007669"/>
    <property type="project" value="InterPro"/>
</dbReference>
<evidence type="ECO:0000259" key="1">
    <source>
        <dbReference type="PROSITE" id="PS51462"/>
    </source>
</evidence>
<dbReference type="PANTHER" id="PTHR12992">
    <property type="entry name" value="NUDIX HYDROLASE"/>
    <property type="match status" value="1"/>
</dbReference>
<dbReference type="InterPro" id="IPR045121">
    <property type="entry name" value="CoAse"/>
</dbReference>